<keyword evidence="3" id="KW-1185">Reference proteome</keyword>
<dbReference type="AlphaFoldDB" id="A0A199XSI8"/>
<evidence type="ECO:0000313" key="2">
    <source>
        <dbReference type="EMBL" id="OAZ04713.1"/>
    </source>
</evidence>
<dbReference type="Pfam" id="PF20508">
    <property type="entry name" value="DUF6734"/>
    <property type="match status" value="2"/>
</dbReference>
<dbReference type="PATRIC" id="fig|29536.5.peg.585"/>
<proteinExistence type="predicted"/>
<gene>
    <name evidence="2" type="ORF">FLB_05600</name>
</gene>
<accession>A0A199XSI8</accession>
<evidence type="ECO:0000259" key="1">
    <source>
        <dbReference type="Pfam" id="PF20508"/>
    </source>
</evidence>
<feature type="domain" description="DUF6734" evidence="1">
    <location>
        <begin position="16"/>
        <end position="98"/>
    </location>
</feature>
<evidence type="ECO:0000313" key="3">
    <source>
        <dbReference type="Proteomes" id="UP000093807"/>
    </source>
</evidence>
<dbReference type="OrthoDB" id="771064at2"/>
<dbReference type="InterPro" id="IPR046621">
    <property type="entry name" value="DUF6734"/>
</dbReference>
<name>A0A199XSI8_9FLAO</name>
<dbReference type="Proteomes" id="UP000093807">
    <property type="component" value="Unassembled WGS sequence"/>
</dbReference>
<reference evidence="2 3" key="1">
    <citation type="submission" date="2016-06" db="EMBL/GenBank/DDBJ databases">
        <title>Draft genome sequence of Flavobacterium succinicans strain DD5b.</title>
        <authorList>
            <person name="Poehlein A."/>
            <person name="Daniel R."/>
            <person name="Simeonova D.D."/>
        </authorList>
    </citation>
    <scope>NUCLEOTIDE SEQUENCE [LARGE SCALE GENOMIC DNA]</scope>
    <source>
        <strain evidence="2 3">DD5b</strain>
    </source>
</reference>
<organism evidence="2 3">
    <name type="scientific">Flavobacterium succinicans</name>
    <dbReference type="NCBI Taxonomy" id="29536"/>
    <lineage>
        <taxon>Bacteria</taxon>
        <taxon>Pseudomonadati</taxon>
        <taxon>Bacteroidota</taxon>
        <taxon>Flavobacteriia</taxon>
        <taxon>Flavobacteriales</taxon>
        <taxon>Flavobacteriaceae</taxon>
        <taxon>Flavobacterium</taxon>
    </lineage>
</organism>
<comment type="caution">
    <text evidence="2">The sequence shown here is derived from an EMBL/GenBank/DDBJ whole genome shotgun (WGS) entry which is preliminary data.</text>
</comment>
<protein>
    <recommendedName>
        <fullName evidence="1">DUF6734 domain-containing protein</fullName>
    </recommendedName>
</protein>
<dbReference type="EMBL" id="JMTM01000017">
    <property type="protein sequence ID" value="OAZ04713.1"/>
    <property type="molecule type" value="Genomic_DNA"/>
</dbReference>
<dbReference type="RefSeq" id="WP_064714438.1">
    <property type="nucleotide sequence ID" value="NZ_JMTM01000017.1"/>
</dbReference>
<sequence length="219" mass="26276">MRVIYTYHPMILSREWVKPDFQQWFLRKSINDALRFYSEVYFYTNDEFAKQIKDIQGINIVIQEPKAFDKELWAMPKIFAYEAQNTPFLFLDLDVILGHQPEFDSVLVESIDSGAFFKESYRQAEKHHTHAYNMGVYGCKDLSFNTEFCKKAHQFIADNYEKFAKKGILRFMPIYFEQLMLAETLKEFNLEPKLIDNPNYVHLKNQKWDLETYNKMLKK</sequence>
<feature type="domain" description="DUF6734" evidence="1">
    <location>
        <begin position="123"/>
        <end position="191"/>
    </location>
</feature>